<dbReference type="AlphaFoldDB" id="H0USB6"/>
<evidence type="ECO:0000256" key="3">
    <source>
        <dbReference type="ARBA" id="ARBA00022553"/>
    </source>
</evidence>
<feature type="transmembrane region" description="Helical" evidence="7">
    <location>
        <begin position="21"/>
        <end position="49"/>
    </location>
</feature>
<dbReference type="InterPro" id="IPR005467">
    <property type="entry name" value="His_kinase_dom"/>
</dbReference>
<name>H0USB6_9BACT</name>
<keyword evidence="4" id="KW-0808">Transferase</keyword>
<feature type="domain" description="Histidine kinase" evidence="8">
    <location>
        <begin position="155"/>
        <end position="369"/>
    </location>
</feature>
<organism evidence="9 10">
    <name type="scientific">Thermanaerovibrio velox DSM 12556</name>
    <dbReference type="NCBI Taxonomy" id="926567"/>
    <lineage>
        <taxon>Bacteria</taxon>
        <taxon>Thermotogati</taxon>
        <taxon>Synergistota</taxon>
        <taxon>Synergistia</taxon>
        <taxon>Synergistales</taxon>
        <taxon>Synergistaceae</taxon>
        <taxon>Thermanaerovibrio</taxon>
    </lineage>
</organism>
<gene>
    <name evidence="9" type="ORF">TheveDRAFT_1081</name>
</gene>
<dbReference type="PANTHER" id="PTHR43711:SF28">
    <property type="entry name" value="SENSOR HISTIDINE KINASE YXDK"/>
    <property type="match status" value="1"/>
</dbReference>
<dbReference type="Proteomes" id="UP000005730">
    <property type="component" value="Chromosome"/>
</dbReference>
<dbReference type="eggNOG" id="COG2205">
    <property type="taxonomic scope" value="Bacteria"/>
</dbReference>
<proteinExistence type="predicted"/>
<keyword evidence="7" id="KW-0812">Transmembrane</keyword>
<reference evidence="9 10" key="1">
    <citation type="submission" date="2011-10" db="EMBL/GenBank/DDBJ databases">
        <title>The Noncontiguous Finished genome of Thermanaerovibrio velox DSM 12556.</title>
        <authorList>
            <consortium name="US DOE Joint Genome Institute (JGI-PGF)"/>
            <person name="Lucas S."/>
            <person name="Copeland A."/>
            <person name="Lapidus A."/>
            <person name="Glavina del Rio T."/>
            <person name="Dalin E."/>
            <person name="Tice H."/>
            <person name="Bruce D."/>
            <person name="Goodwin L."/>
            <person name="Pitluck S."/>
            <person name="Peters L."/>
            <person name="Mikhailova N."/>
            <person name="Teshima H."/>
            <person name="Kyrpides N."/>
            <person name="Mavromatis K."/>
            <person name="Ivanova N."/>
            <person name="Markowitz V."/>
            <person name="Cheng J.-F."/>
            <person name="Hugenholtz P."/>
            <person name="Woyke T."/>
            <person name="Wu D."/>
            <person name="Spring S."/>
            <person name="Brambilla E.-M."/>
            <person name="Klenk H.-P."/>
            <person name="Eisen J.A."/>
        </authorList>
    </citation>
    <scope>NUCLEOTIDE SEQUENCE [LARGE SCALE GENOMIC DNA]</scope>
    <source>
        <strain evidence="9 10">DSM 12556</strain>
    </source>
</reference>
<dbReference type="SMART" id="SM00387">
    <property type="entry name" value="HATPase_c"/>
    <property type="match status" value="1"/>
</dbReference>
<keyword evidence="7" id="KW-1133">Transmembrane helix</keyword>
<dbReference type="PANTHER" id="PTHR43711">
    <property type="entry name" value="TWO-COMPONENT HISTIDINE KINASE"/>
    <property type="match status" value="1"/>
</dbReference>
<accession>H0USB6</accession>
<evidence type="ECO:0000313" key="10">
    <source>
        <dbReference type="Proteomes" id="UP000005730"/>
    </source>
</evidence>
<evidence type="ECO:0000256" key="7">
    <source>
        <dbReference type="SAM" id="Phobius"/>
    </source>
</evidence>
<sequence length="372" mass="41198">MFDKLARFNPLKSLSAVQIRSAVLKTILGTALLLMFSTLLLLLASFMWQKETAFLSIDRVVVFTFSQPGVVRAILASIGFCVPVMFVLAVLDELLYENRIKRLFWVLRDLADGARSKMPSHMLGGYEEEIGDLVRRCAVIARESGASLSSRFLSDAGHEIRTPLSIIKGRIELALMKDRNASYYKEKLEDVLRQVGFLETLVKGLMELSRLEGTDVIDLRPTDLSMVAEEAIDSLSSLISSKSMRIRRSMEGAPVMGDADLLVSMCRQMIENACRYSPPGSFVDVSVRMDRRGGRAIVSVKDYGIGMDEETSINCFQPFWRADESRSTGGHGLGLTIAKRIASLHSGYISVKSVPGKGSTFTFSMPLDDTLI</sequence>
<keyword evidence="10" id="KW-1185">Reference proteome</keyword>
<dbReference type="GO" id="GO:0000155">
    <property type="term" value="F:phosphorelay sensor kinase activity"/>
    <property type="evidence" value="ECO:0007669"/>
    <property type="project" value="InterPro"/>
</dbReference>
<dbReference type="Gene3D" id="1.10.287.130">
    <property type="match status" value="1"/>
</dbReference>
<dbReference type="OrthoDB" id="9813151at2"/>
<evidence type="ECO:0000256" key="1">
    <source>
        <dbReference type="ARBA" id="ARBA00000085"/>
    </source>
</evidence>
<keyword evidence="3" id="KW-0597">Phosphoprotein</keyword>
<keyword evidence="7" id="KW-0472">Membrane</keyword>
<feature type="transmembrane region" description="Helical" evidence="7">
    <location>
        <begin position="69"/>
        <end position="91"/>
    </location>
</feature>
<dbReference type="SUPFAM" id="SSF47384">
    <property type="entry name" value="Homodimeric domain of signal transducing histidine kinase"/>
    <property type="match status" value="1"/>
</dbReference>
<keyword evidence="6" id="KW-0902">Two-component regulatory system</keyword>
<dbReference type="InterPro" id="IPR004358">
    <property type="entry name" value="Sig_transdc_His_kin-like_C"/>
</dbReference>
<dbReference type="Pfam" id="PF02518">
    <property type="entry name" value="HATPase_c"/>
    <property type="match status" value="1"/>
</dbReference>
<evidence type="ECO:0000313" key="9">
    <source>
        <dbReference type="EMBL" id="EHM10205.1"/>
    </source>
</evidence>
<evidence type="ECO:0000256" key="2">
    <source>
        <dbReference type="ARBA" id="ARBA00012438"/>
    </source>
</evidence>
<evidence type="ECO:0000256" key="6">
    <source>
        <dbReference type="ARBA" id="ARBA00023012"/>
    </source>
</evidence>
<dbReference type="STRING" id="926567.TheveDRAFT_1081"/>
<dbReference type="PROSITE" id="PS50109">
    <property type="entry name" value="HIS_KIN"/>
    <property type="match status" value="1"/>
</dbReference>
<dbReference type="HOGENOM" id="CLU_743816_0_0_0"/>
<dbReference type="RefSeq" id="WP_006583699.1">
    <property type="nucleotide sequence ID" value="NZ_CM001377.1"/>
</dbReference>
<dbReference type="InterPro" id="IPR003594">
    <property type="entry name" value="HATPase_dom"/>
</dbReference>
<evidence type="ECO:0000256" key="4">
    <source>
        <dbReference type="ARBA" id="ARBA00022679"/>
    </source>
</evidence>
<keyword evidence="5 9" id="KW-0418">Kinase</keyword>
<dbReference type="InterPro" id="IPR003661">
    <property type="entry name" value="HisK_dim/P_dom"/>
</dbReference>
<dbReference type="InterPro" id="IPR050736">
    <property type="entry name" value="Sensor_HK_Regulatory"/>
</dbReference>
<comment type="catalytic activity">
    <reaction evidence="1">
        <text>ATP + protein L-histidine = ADP + protein N-phospho-L-histidine.</text>
        <dbReference type="EC" id="2.7.13.3"/>
    </reaction>
</comment>
<dbReference type="Gene3D" id="3.30.565.10">
    <property type="entry name" value="Histidine kinase-like ATPase, C-terminal domain"/>
    <property type="match status" value="1"/>
</dbReference>
<protein>
    <recommendedName>
        <fullName evidence="2">histidine kinase</fullName>
        <ecNumber evidence="2">2.7.13.3</ecNumber>
    </recommendedName>
</protein>
<dbReference type="SUPFAM" id="SSF55874">
    <property type="entry name" value="ATPase domain of HSP90 chaperone/DNA topoisomerase II/histidine kinase"/>
    <property type="match status" value="1"/>
</dbReference>
<dbReference type="EC" id="2.7.13.3" evidence="2"/>
<dbReference type="InterPro" id="IPR036097">
    <property type="entry name" value="HisK_dim/P_sf"/>
</dbReference>
<dbReference type="EMBL" id="CM001377">
    <property type="protein sequence ID" value="EHM10205.1"/>
    <property type="molecule type" value="Genomic_DNA"/>
</dbReference>
<evidence type="ECO:0000259" key="8">
    <source>
        <dbReference type="PROSITE" id="PS50109"/>
    </source>
</evidence>
<dbReference type="FunFam" id="3.30.565.10:FF:000006">
    <property type="entry name" value="Sensor histidine kinase WalK"/>
    <property type="match status" value="1"/>
</dbReference>
<evidence type="ECO:0000256" key="5">
    <source>
        <dbReference type="ARBA" id="ARBA00022777"/>
    </source>
</evidence>
<dbReference type="Pfam" id="PF00512">
    <property type="entry name" value="HisKA"/>
    <property type="match status" value="1"/>
</dbReference>
<dbReference type="InterPro" id="IPR036890">
    <property type="entry name" value="HATPase_C_sf"/>
</dbReference>
<dbReference type="SMART" id="SM00388">
    <property type="entry name" value="HisKA"/>
    <property type="match status" value="1"/>
</dbReference>
<dbReference type="PRINTS" id="PR00344">
    <property type="entry name" value="BCTRLSENSOR"/>
</dbReference>
<dbReference type="CDD" id="cd00082">
    <property type="entry name" value="HisKA"/>
    <property type="match status" value="1"/>
</dbReference>